<evidence type="ECO:0000313" key="2">
    <source>
        <dbReference type="EMBL" id="VVE06933.1"/>
    </source>
</evidence>
<keyword evidence="3" id="KW-1185">Reference proteome</keyword>
<protein>
    <recommendedName>
        <fullName evidence="4">Cupin</fullName>
    </recommendedName>
</protein>
<dbReference type="CDD" id="cd02236">
    <property type="entry name" value="cupin_CV2614-like"/>
    <property type="match status" value="1"/>
</dbReference>
<organism evidence="2 3">
    <name type="scientific">Pandoraea terrae</name>
    <dbReference type="NCBI Taxonomy" id="1537710"/>
    <lineage>
        <taxon>Bacteria</taxon>
        <taxon>Pseudomonadati</taxon>
        <taxon>Pseudomonadota</taxon>
        <taxon>Betaproteobacteria</taxon>
        <taxon>Burkholderiales</taxon>
        <taxon>Burkholderiaceae</taxon>
        <taxon>Pandoraea</taxon>
    </lineage>
</organism>
<dbReference type="InterPro" id="IPR014710">
    <property type="entry name" value="RmlC-like_jellyroll"/>
</dbReference>
<sequence>MRTIMFFVGFLLAGPLPALANPELQTETLLRSTTAWDGTPYTAYPPGQPELTVLKIVVPSHTTLAWHRHPSPNAGYILSGKLIVEKKKGGVQRVLTQGQVLPELVGALHRGRTGSSPAELIVFYAGAEGVPLTQP</sequence>
<dbReference type="OrthoDB" id="287220at2"/>
<evidence type="ECO:0000313" key="3">
    <source>
        <dbReference type="Proteomes" id="UP000414233"/>
    </source>
</evidence>
<name>A0A5E4V514_9BURK</name>
<keyword evidence="1" id="KW-0732">Signal</keyword>
<feature type="chain" id="PRO_5023147049" description="Cupin" evidence="1">
    <location>
        <begin position="21"/>
        <end position="135"/>
    </location>
</feature>
<feature type="signal peptide" evidence="1">
    <location>
        <begin position="1"/>
        <end position="20"/>
    </location>
</feature>
<reference evidence="2 3" key="1">
    <citation type="submission" date="2019-08" db="EMBL/GenBank/DDBJ databases">
        <authorList>
            <person name="Peeters C."/>
        </authorList>
    </citation>
    <scope>NUCLEOTIDE SEQUENCE [LARGE SCALE GENOMIC DNA]</scope>
    <source>
        <strain evidence="2 3">LMG 30175</strain>
    </source>
</reference>
<evidence type="ECO:0000256" key="1">
    <source>
        <dbReference type="SAM" id="SignalP"/>
    </source>
</evidence>
<dbReference type="AlphaFoldDB" id="A0A5E4V514"/>
<dbReference type="InterPro" id="IPR011051">
    <property type="entry name" value="RmlC_Cupin_sf"/>
</dbReference>
<accession>A0A5E4V514</accession>
<dbReference type="Proteomes" id="UP000414233">
    <property type="component" value="Unassembled WGS sequence"/>
</dbReference>
<proteinExistence type="predicted"/>
<dbReference type="Gene3D" id="2.60.120.10">
    <property type="entry name" value="Jelly Rolls"/>
    <property type="match status" value="1"/>
</dbReference>
<dbReference type="EMBL" id="CABPRZ010000008">
    <property type="protein sequence ID" value="VVE06933.1"/>
    <property type="molecule type" value="Genomic_DNA"/>
</dbReference>
<gene>
    <name evidence="2" type="ORF">PTE30175_02360</name>
</gene>
<evidence type="ECO:0008006" key="4">
    <source>
        <dbReference type="Google" id="ProtNLM"/>
    </source>
</evidence>
<dbReference type="RefSeq" id="WP_150697219.1">
    <property type="nucleotide sequence ID" value="NZ_CABPRZ010000008.1"/>
</dbReference>
<dbReference type="SUPFAM" id="SSF51182">
    <property type="entry name" value="RmlC-like cupins"/>
    <property type="match status" value="1"/>
</dbReference>